<accession>A0A6J8BAZ4</accession>
<feature type="compositionally biased region" description="Basic residues" evidence="1">
    <location>
        <begin position="120"/>
        <end position="131"/>
    </location>
</feature>
<dbReference type="Proteomes" id="UP000507470">
    <property type="component" value="Unassembled WGS sequence"/>
</dbReference>
<name>A0A6J8BAZ4_MYTCO</name>
<dbReference type="PANTHER" id="PTHR34239:SF2">
    <property type="entry name" value="TRANSPOSABLE ELEMENT P TRANSPOSASE_THAP9 CONSERVED DOMAIN-CONTAINING PROTEIN"/>
    <property type="match status" value="1"/>
</dbReference>
<gene>
    <name evidence="2" type="ORF">MCOR_15342</name>
</gene>
<dbReference type="OrthoDB" id="6158597at2759"/>
<keyword evidence="3" id="KW-1185">Reference proteome</keyword>
<organism evidence="2 3">
    <name type="scientific">Mytilus coruscus</name>
    <name type="common">Sea mussel</name>
    <dbReference type="NCBI Taxonomy" id="42192"/>
    <lineage>
        <taxon>Eukaryota</taxon>
        <taxon>Metazoa</taxon>
        <taxon>Spiralia</taxon>
        <taxon>Lophotrochozoa</taxon>
        <taxon>Mollusca</taxon>
        <taxon>Bivalvia</taxon>
        <taxon>Autobranchia</taxon>
        <taxon>Pteriomorphia</taxon>
        <taxon>Mytilida</taxon>
        <taxon>Mytiloidea</taxon>
        <taxon>Mytilidae</taxon>
        <taxon>Mytilinae</taxon>
        <taxon>Mytilus</taxon>
    </lineage>
</organism>
<reference evidence="2 3" key="1">
    <citation type="submission" date="2020-06" db="EMBL/GenBank/DDBJ databases">
        <authorList>
            <person name="Li R."/>
            <person name="Bekaert M."/>
        </authorList>
    </citation>
    <scope>NUCLEOTIDE SEQUENCE [LARGE SCALE GENOMIC DNA]</scope>
    <source>
        <strain evidence="3">wild</strain>
    </source>
</reference>
<feature type="region of interest" description="Disordered" evidence="1">
    <location>
        <begin position="68"/>
        <end position="139"/>
    </location>
</feature>
<dbReference type="AlphaFoldDB" id="A0A6J8BAZ4"/>
<dbReference type="PANTHER" id="PTHR34239">
    <property type="entry name" value="APPLE DOMAIN-CONTAINING PROTEIN"/>
    <property type="match status" value="1"/>
</dbReference>
<evidence type="ECO:0000313" key="3">
    <source>
        <dbReference type="Proteomes" id="UP000507470"/>
    </source>
</evidence>
<proteinExistence type="predicted"/>
<evidence type="ECO:0000256" key="1">
    <source>
        <dbReference type="SAM" id="MobiDB-lite"/>
    </source>
</evidence>
<dbReference type="EMBL" id="CACVKT020002654">
    <property type="protein sequence ID" value="CAC5379257.1"/>
    <property type="molecule type" value="Genomic_DNA"/>
</dbReference>
<feature type="compositionally biased region" description="Low complexity" evidence="1">
    <location>
        <begin position="82"/>
        <end position="94"/>
    </location>
</feature>
<protein>
    <submittedName>
        <fullName evidence="2">Uncharacterized protein</fullName>
    </submittedName>
</protein>
<sequence length="437" mass="49106">MLRCTSRLSDSDSNDNDDEILKLFASDEEVDASFSGFSQVENINDPELDNPEAQILIAEDIRMAVTQKQQQTENSVMKGKKSTSSTKGKALASKQKTPKRQVTEMDNELPSGSGITVSPVKKRGKVTKATKPHTTTGTVKKNTAKNQLDQSELLKSLFKGLSDTLVSTLSQNNEKSQRPSSNIGMEFSENESVADEQVIDTNYNIFSDEENDPQIVASDDEFDYELPKIFEDDEKYDEEVSPSLAKVFDNICKKKSDVSVMTREMKIPVNCKSLVAPPVNAEIWQFLERKAKTDLNLQTIQKSLGCGMVPLIRVAEILKSKTPDVKLMRENISKALAILSNTHFELSIKRRMSLKPHIDKKYHQLCNRNEDVGSSLFGDEVGKLLKDINEINKINKNITSSYGRNSNYRGSFRGRNRFLGRRGYQPRQSYQSPQGVN</sequence>
<evidence type="ECO:0000313" key="2">
    <source>
        <dbReference type="EMBL" id="CAC5379257.1"/>
    </source>
</evidence>